<reference evidence="2 3" key="1">
    <citation type="submission" date="2020-06" db="EMBL/GenBank/DDBJ databases">
        <title>The genome sequence of Candidatus Regiella insecticola strain Tut.</title>
        <authorList>
            <person name="Nikoh N."/>
            <person name="Tsuchida T."/>
            <person name="Koga R."/>
            <person name="Oshima K."/>
            <person name="Hattori M."/>
            <person name="Fukatsu T."/>
        </authorList>
    </citation>
    <scope>NUCLEOTIDE SEQUENCE [LARGE SCALE GENOMIC DNA]</scope>
    <source>
        <strain evidence="2 3">Tut</strain>
    </source>
</reference>
<feature type="transmembrane region" description="Helical" evidence="1">
    <location>
        <begin position="21"/>
        <end position="41"/>
    </location>
</feature>
<dbReference type="AlphaFoldDB" id="A0A6L2ZPP7"/>
<keyword evidence="1" id="KW-1133">Transmembrane helix</keyword>
<accession>A0A6L2ZPP7</accession>
<protein>
    <submittedName>
        <fullName evidence="2">Uncharacterized protein</fullName>
    </submittedName>
</protein>
<keyword evidence="1" id="KW-0472">Membrane</keyword>
<evidence type="ECO:0000256" key="1">
    <source>
        <dbReference type="SAM" id="Phobius"/>
    </source>
</evidence>
<evidence type="ECO:0000313" key="2">
    <source>
        <dbReference type="EMBL" id="GFN46390.1"/>
    </source>
</evidence>
<organism evidence="2 3">
    <name type="scientific">Candidatus Regiella insecticola</name>
    <dbReference type="NCBI Taxonomy" id="138073"/>
    <lineage>
        <taxon>Bacteria</taxon>
        <taxon>Pseudomonadati</taxon>
        <taxon>Pseudomonadota</taxon>
        <taxon>Gammaproteobacteria</taxon>
        <taxon>Enterobacterales</taxon>
        <taxon>Enterobacteriaceae</taxon>
        <taxon>aphid secondary symbionts</taxon>
        <taxon>Candidatus Regiella</taxon>
    </lineage>
</organism>
<sequence length="43" mass="4618">MHAAGNRNESPLLRKTLLSTLLFFILALTLPILSGIAQGVVVK</sequence>
<evidence type="ECO:0000313" key="3">
    <source>
        <dbReference type="Proteomes" id="UP000504714"/>
    </source>
</evidence>
<dbReference type="EMBL" id="BLXO01000003">
    <property type="protein sequence ID" value="GFN46390.1"/>
    <property type="molecule type" value="Genomic_DNA"/>
</dbReference>
<proteinExistence type="predicted"/>
<keyword evidence="1" id="KW-0812">Transmembrane</keyword>
<dbReference type="Proteomes" id="UP000504714">
    <property type="component" value="Unassembled WGS sequence"/>
</dbReference>
<gene>
    <name evidence="2" type="ORF">RINTU1_19620</name>
</gene>
<name>A0A6L2ZPP7_9ENTR</name>
<comment type="caution">
    <text evidence="2">The sequence shown here is derived from an EMBL/GenBank/DDBJ whole genome shotgun (WGS) entry which is preliminary data.</text>
</comment>